<dbReference type="InterPro" id="IPR008988">
    <property type="entry name" value="Transcriptional_repressor_C"/>
</dbReference>
<evidence type="ECO:0000313" key="4">
    <source>
        <dbReference type="Proteomes" id="UP000461754"/>
    </source>
</evidence>
<dbReference type="SMART" id="SM00899">
    <property type="entry name" value="FeoA"/>
    <property type="match status" value="1"/>
</dbReference>
<dbReference type="Pfam" id="PF04023">
    <property type="entry name" value="FeoA"/>
    <property type="match status" value="1"/>
</dbReference>
<dbReference type="Proteomes" id="UP000461754">
    <property type="component" value="Unassembled WGS sequence"/>
</dbReference>
<keyword evidence="1" id="KW-0408">Iron</keyword>
<protein>
    <submittedName>
        <fullName evidence="3">Ferrous iron transport protein A</fullName>
    </submittedName>
</protein>
<evidence type="ECO:0000313" key="3">
    <source>
        <dbReference type="EMBL" id="MSS18918.1"/>
    </source>
</evidence>
<dbReference type="Gene3D" id="2.30.30.90">
    <property type="match status" value="1"/>
</dbReference>
<keyword evidence="4" id="KW-1185">Reference proteome</keyword>
<reference evidence="3 4" key="1">
    <citation type="submission" date="2019-08" db="EMBL/GenBank/DDBJ databases">
        <title>In-depth cultivation of the pig gut microbiome towards novel bacterial diversity and tailored functional studies.</title>
        <authorList>
            <person name="Wylensek D."/>
            <person name="Hitch T.C.A."/>
            <person name="Clavel T."/>
        </authorList>
    </citation>
    <scope>NUCLEOTIDE SEQUENCE [LARGE SCALE GENOMIC DNA]</scope>
    <source>
        <strain evidence="3 4">RF-744-FAT-4</strain>
    </source>
</reference>
<dbReference type="PANTHER" id="PTHR43151">
    <property type="entry name" value="FEOA FAMILY PROTEIN"/>
    <property type="match status" value="1"/>
</dbReference>
<dbReference type="GO" id="GO:0046914">
    <property type="term" value="F:transition metal ion binding"/>
    <property type="evidence" value="ECO:0007669"/>
    <property type="project" value="InterPro"/>
</dbReference>
<dbReference type="EMBL" id="VUMO01000001">
    <property type="protein sequence ID" value="MSS18918.1"/>
    <property type="molecule type" value="Genomic_DNA"/>
</dbReference>
<dbReference type="InterPro" id="IPR053184">
    <property type="entry name" value="FeoA-like"/>
</dbReference>
<accession>A0A7X2NE49</accession>
<comment type="caution">
    <text evidence="3">The sequence shown here is derived from an EMBL/GenBank/DDBJ whole genome shotgun (WGS) entry which is preliminary data.</text>
</comment>
<organism evidence="3 4">
    <name type="scientific">Pseudoramibacter porci</name>
    <dbReference type="NCBI Taxonomy" id="2606631"/>
    <lineage>
        <taxon>Bacteria</taxon>
        <taxon>Bacillati</taxon>
        <taxon>Bacillota</taxon>
        <taxon>Clostridia</taxon>
        <taxon>Eubacteriales</taxon>
        <taxon>Eubacteriaceae</taxon>
        <taxon>Pseudoramibacter</taxon>
    </lineage>
</organism>
<dbReference type="AlphaFoldDB" id="A0A7X2NE49"/>
<sequence>MPLSLVDLNQEVIIKFIRGNDKVMKHMNDLGFVVGAVVKPVQKLGGNLIVAIKDSRIAIDESMARKIIV</sequence>
<dbReference type="InterPro" id="IPR038157">
    <property type="entry name" value="FeoA_core_dom"/>
</dbReference>
<dbReference type="InterPro" id="IPR007167">
    <property type="entry name" value="Fe-transptr_FeoA-like"/>
</dbReference>
<proteinExistence type="predicted"/>
<feature type="domain" description="Ferrous iron transporter FeoA-like" evidence="2">
    <location>
        <begin position="1"/>
        <end position="69"/>
    </location>
</feature>
<evidence type="ECO:0000256" key="1">
    <source>
        <dbReference type="ARBA" id="ARBA00023004"/>
    </source>
</evidence>
<gene>
    <name evidence="3" type="ORF">FYJ52_00590</name>
</gene>
<dbReference type="SUPFAM" id="SSF50037">
    <property type="entry name" value="C-terminal domain of transcriptional repressors"/>
    <property type="match status" value="1"/>
</dbReference>
<dbReference type="RefSeq" id="WP_154575328.1">
    <property type="nucleotide sequence ID" value="NZ_VUMO01000001.1"/>
</dbReference>
<dbReference type="PANTHER" id="PTHR43151:SF1">
    <property type="entry name" value="SSR2333 PROTEIN"/>
    <property type="match status" value="1"/>
</dbReference>
<name>A0A7X2NE49_9FIRM</name>
<evidence type="ECO:0000259" key="2">
    <source>
        <dbReference type="SMART" id="SM00899"/>
    </source>
</evidence>